<evidence type="ECO:0000256" key="2">
    <source>
        <dbReference type="SAM" id="SignalP"/>
    </source>
</evidence>
<dbReference type="InterPro" id="IPR036198">
    <property type="entry name" value="Ecotin_sf"/>
</dbReference>
<dbReference type="AlphaFoldDB" id="A0A1M7A1E0"/>
<dbReference type="Pfam" id="PF03974">
    <property type="entry name" value="Ecotin"/>
    <property type="match status" value="1"/>
</dbReference>
<reference evidence="4" key="1">
    <citation type="submission" date="2016-11" db="EMBL/GenBank/DDBJ databases">
        <authorList>
            <person name="Varghese N."/>
            <person name="Submissions S."/>
        </authorList>
    </citation>
    <scope>NUCLEOTIDE SEQUENCE [LARGE SCALE GENOMIC DNA]</scope>
    <source>
        <strain evidence="4">DSM 26899</strain>
    </source>
</reference>
<keyword evidence="2" id="KW-0732">Signal</keyword>
<dbReference type="Proteomes" id="UP000184364">
    <property type="component" value="Unassembled WGS sequence"/>
</dbReference>
<name>A0A1M7A1E0_9FLAO</name>
<dbReference type="STRING" id="1302687.SAMN05444267_101699"/>
<dbReference type="SUPFAM" id="SSF49772">
    <property type="entry name" value="Ecotin, trypsin inhibitor"/>
    <property type="match status" value="1"/>
</dbReference>
<accession>A0A1M7A1E0</accession>
<proteinExistence type="inferred from homology"/>
<dbReference type="GO" id="GO:0004867">
    <property type="term" value="F:serine-type endopeptidase inhibitor activity"/>
    <property type="evidence" value="ECO:0007669"/>
    <property type="project" value="InterPro"/>
</dbReference>
<sequence length="165" mass="19011">MRKMKYLKTLITGLVLLVGVTAFAQKKTEKYEKLDIGMFPKAKEGYKQVYIQVPTDKNEDDLKVEFFVGIEAMVDCNRHSLGGSVKSKDLEGWGYSYYEVEYSGQMISTKMGCGNQKATKKFVSFQPEIARYNSKLPMIFYVPKDMEVRYRILRPDGNMKKAVQK</sequence>
<dbReference type="PANTHER" id="PTHR35890">
    <property type="match status" value="1"/>
</dbReference>
<dbReference type="RefSeq" id="WP_228433785.1">
    <property type="nucleotide sequence ID" value="NZ_FRAV01000016.1"/>
</dbReference>
<feature type="chain" id="PRO_5012793918" evidence="2">
    <location>
        <begin position="25"/>
        <end position="165"/>
    </location>
</feature>
<evidence type="ECO:0000256" key="1">
    <source>
        <dbReference type="ARBA" id="ARBA00010558"/>
    </source>
</evidence>
<gene>
    <name evidence="3" type="ORF">SAMN05444267_101699</name>
</gene>
<protein>
    <submittedName>
        <fullName evidence="3">Ecotin</fullName>
    </submittedName>
</protein>
<dbReference type="NCBIfam" id="NF002987">
    <property type="entry name" value="PRK03719.1"/>
    <property type="match status" value="1"/>
</dbReference>
<dbReference type="InterPro" id="IPR005658">
    <property type="entry name" value="Prot_inh_ecotin"/>
</dbReference>
<keyword evidence="4" id="KW-1185">Reference proteome</keyword>
<evidence type="ECO:0000313" key="4">
    <source>
        <dbReference type="Proteomes" id="UP000184364"/>
    </source>
</evidence>
<dbReference type="PANTHER" id="PTHR35890:SF3">
    <property type="entry name" value="ECOTIN"/>
    <property type="match status" value="1"/>
</dbReference>
<evidence type="ECO:0000313" key="3">
    <source>
        <dbReference type="EMBL" id="SHL36578.1"/>
    </source>
</evidence>
<comment type="similarity">
    <text evidence="1">Belongs to the protease inhibitor I11 (ecotin) family.</text>
</comment>
<dbReference type="Gene3D" id="2.60.40.550">
    <property type="entry name" value="Ecotin"/>
    <property type="match status" value="1"/>
</dbReference>
<feature type="signal peptide" evidence="2">
    <location>
        <begin position="1"/>
        <end position="24"/>
    </location>
</feature>
<dbReference type="EMBL" id="FRAV01000016">
    <property type="protein sequence ID" value="SHL36578.1"/>
    <property type="molecule type" value="Genomic_DNA"/>
</dbReference>
<organism evidence="3 4">
    <name type="scientific">Chryseobacterium polytrichastri</name>
    <dbReference type="NCBI Taxonomy" id="1302687"/>
    <lineage>
        <taxon>Bacteria</taxon>
        <taxon>Pseudomonadati</taxon>
        <taxon>Bacteroidota</taxon>
        <taxon>Flavobacteriia</taxon>
        <taxon>Flavobacteriales</taxon>
        <taxon>Weeksellaceae</taxon>
        <taxon>Chryseobacterium group</taxon>
        <taxon>Chryseobacterium</taxon>
    </lineage>
</organism>